<evidence type="ECO:0000313" key="2">
    <source>
        <dbReference type="EMBL" id="KZT38251.1"/>
    </source>
</evidence>
<feature type="region of interest" description="Disordered" evidence="1">
    <location>
        <begin position="1"/>
        <end position="46"/>
    </location>
</feature>
<organism evidence="2 3">
    <name type="scientific">Sistotremastrum suecicum HHB10207 ss-3</name>
    <dbReference type="NCBI Taxonomy" id="1314776"/>
    <lineage>
        <taxon>Eukaryota</taxon>
        <taxon>Fungi</taxon>
        <taxon>Dikarya</taxon>
        <taxon>Basidiomycota</taxon>
        <taxon>Agaricomycotina</taxon>
        <taxon>Agaricomycetes</taxon>
        <taxon>Sistotremastrales</taxon>
        <taxon>Sistotremastraceae</taxon>
        <taxon>Sistotremastrum</taxon>
    </lineage>
</organism>
<evidence type="ECO:0000313" key="3">
    <source>
        <dbReference type="Proteomes" id="UP000076798"/>
    </source>
</evidence>
<name>A0A166D8J4_9AGAM</name>
<accession>A0A166D8J4</accession>
<keyword evidence="3" id="KW-1185">Reference proteome</keyword>
<proteinExistence type="predicted"/>
<protein>
    <submittedName>
        <fullName evidence="2">Uncharacterized protein</fullName>
    </submittedName>
</protein>
<sequence length="219" mass="24354">MPIRSPSLRARTPRSPPPGYTLTPFDVPDGEPMPTPQAPVAQAMSLPPLSPRSAISGFSEIQRDSTPPPTLRLHPFLQRPTIPLDLTQVPPSTQYTGWDSYATEPPVSKLYLIFGAPLPPRLIIVIRHSRGEPLQCHHVIHALAEFLTGPLLLKERQAFAIQAYERIRKAPTIIPTYIVPTRAMEEMKDTKYFAGATQPQNISDSTIDGHVLCIHFCKK</sequence>
<dbReference type="Proteomes" id="UP000076798">
    <property type="component" value="Unassembled WGS sequence"/>
</dbReference>
<evidence type="ECO:0000256" key="1">
    <source>
        <dbReference type="SAM" id="MobiDB-lite"/>
    </source>
</evidence>
<gene>
    <name evidence="2" type="ORF">SISSUDRAFT_774874</name>
</gene>
<reference evidence="2 3" key="1">
    <citation type="journal article" date="2016" name="Mol. Biol. Evol.">
        <title>Comparative Genomics of Early-Diverging Mushroom-Forming Fungi Provides Insights into the Origins of Lignocellulose Decay Capabilities.</title>
        <authorList>
            <person name="Nagy L.G."/>
            <person name="Riley R."/>
            <person name="Tritt A."/>
            <person name="Adam C."/>
            <person name="Daum C."/>
            <person name="Floudas D."/>
            <person name="Sun H."/>
            <person name="Yadav J.S."/>
            <person name="Pangilinan J."/>
            <person name="Larsson K.H."/>
            <person name="Matsuura K."/>
            <person name="Barry K."/>
            <person name="Labutti K."/>
            <person name="Kuo R."/>
            <person name="Ohm R.A."/>
            <person name="Bhattacharya S.S."/>
            <person name="Shirouzu T."/>
            <person name="Yoshinaga Y."/>
            <person name="Martin F.M."/>
            <person name="Grigoriev I.V."/>
            <person name="Hibbett D.S."/>
        </authorList>
    </citation>
    <scope>NUCLEOTIDE SEQUENCE [LARGE SCALE GENOMIC DNA]</scope>
    <source>
        <strain evidence="2 3">HHB10207 ss-3</strain>
    </source>
</reference>
<dbReference type="EMBL" id="KV428067">
    <property type="protein sequence ID" value="KZT38251.1"/>
    <property type="molecule type" value="Genomic_DNA"/>
</dbReference>
<dbReference type="AlphaFoldDB" id="A0A166D8J4"/>